<dbReference type="EMBL" id="CP133270">
    <property type="protein sequence ID" value="WVX66657.1"/>
    <property type="molecule type" value="Genomic_DNA"/>
</dbReference>
<proteinExistence type="predicted"/>
<dbReference type="Proteomes" id="UP001330434">
    <property type="component" value="Chromosome"/>
</dbReference>
<dbReference type="InterPro" id="IPR047951">
    <property type="entry name" value="Transpos_ISL3"/>
</dbReference>
<organism evidence="2 4">
    <name type="scientific">Candidatus Bealeia paramacronuclearis</name>
    <dbReference type="NCBI Taxonomy" id="1921001"/>
    <lineage>
        <taxon>Bacteria</taxon>
        <taxon>Pseudomonadati</taxon>
        <taxon>Pseudomonadota</taxon>
        <taxon>Alphaproteobacteria</taxon>
        <taxon>Holosporales</taxon>
        <taxon>Holosporaceae</taxon>
        <taxon>Candidatus Bealeia</taxon>
    </lineage>
</organism>
<dbReference type="PANTHER" id="PTHR33498">
    <property type="entry name" value="TRANSPOSASE FOR INSERTION SEQUENCE ELEMENT IS1557"/>
    <property type="match status" value="1"/>
</dbReference>
<accession>A0ABZ2C2F9</accession>
<dbReference type="NCBIfam" id="NF033550">
    <property type="entry name" value="transpos_ISL3"/>
    <property type="match status" value="1"/>
</dbReference>
<dbReference type="PANTHER" id="PTHR33498:SF1">
    <property type="entry name" value="TRANSPOSASE FOR INSERTION SEQUENCE ELEMENT IS1557"/>
    <property type="match status" value="1"/>
</dbReference>
<name>A0ABZ2C2F9_9PROT</name>
<evidence type="ECO:0000313" key="2">
    <source>
        <dbReference type="EMBL" id="WVX66548.1"/>
    </source>
</evidence>
<evidence type="ECO:0000313" key="3">
    <source>
        <dbReference type="EMBL" id="WVX66657.1"/>
    </source>
</evidence>
<dbReference type="InterPro" id="IPR002560">
    <property type="entry name" value="Transposase_DDE"/>
</dbReference>
<feature type="domain" description="Transposase IS204/IS1001/IS1096/IS1165 DDE" evidence="1">
    <location>
        <begin position="98"/>
        <end position="343"/>
    </location>
</feature>
<evidence type="ECO:0000259" key="1">
    <source>
        <dbReference type="Pfam" id="PF01610"/>
    </source>
</evidence>
<evidence type="ECO:0000313" key="4">
    <source>
        <dbReference type="Proteomes" id="UP001330434"/>
    </source>
</evidence>
<sequence>MKHLPICGRPTFIEITPRRGKCEDCDGGATTTQQANWYERNSEYTKAYEKHAVISLIHSTIADVAIKEDLSCAAVQGIIDRHVVTEVNWDQIKKIGLLGIDEISLKKGFRDFVTVLTAKTEAEVQMLGVLKGREKATVTAFLKTMPKRLRRTISAVCTDMYEGFINGAREALGQDIPVIIDRFHVAQLYRKGFVQIRKSELKRLQKELSREEYQRLKPAIAVLCRKNPFPSADEKKLLKRLFKHSPALKAAHRFTCEFTKIYNSHLSVKEAHEQITQWIQAVEASELTCFNTFIKTLKKYQTEIVGYFKNRYSSGFVEGINNKLKVLKRRCYGIWNLNHLFQRAFLDISGYHFFKQNQALELA</sequence>
<dbReference type="EMBL" id="CP133270">
    <property type="protein sequence ID" value="WVX66548.1"/>
    <property type="molecule type" value="Genomic_DNA"/>
</dbReference>
<protein>
    <submittedName>
        <fullName evidence="2">ISL3 family transposase</fullName>
    </submittedName>
</protein>
<keyword evidence="4" id="KW-1185">Reference proteome</keyword>
<reference evidence="2 4" key="2">
    <citation type="journal article" date="2024" name="Environ. Microbiol.">
        <title>Novel evolutionary insights on the interactions of the Holosporales (Alphaproteobacteria) with eukaryotic hosts from comparative genomics.</title>
        <authorList>
            <person name="Giovannini M."/>
            <person name="Petroni G."/>
            <person name="Castelli M."/>
        </authorList>
    </citation>
    <scope>NUCLEOTIDE SEQUENCE [LARGE SCALE GENOMIC DNA]</scope>
    <source>
        <strain evidence="2 4">US_Bl 15I1</strain>
    </source>
</reference>
<dbReference type="Pfam" id="PF01610">
    <property type="entry name" value="DDE_Tnp_ISL3"/>
    <property type="match status" value="1"/>
</dbReference>
<gene>
    <name evidence="2" type="ORF">Bealeia1_00727</name>
    <name evidence="3" type="ORF">Bealeia1_00839</name>
</gene>
<reference evidence="2" key="1">
    <citation type="submission" date="2023-08" db="EMBL/GenBank/DDBJ databases">
        <authorList>
            <person name="Giovannini M.G."/>
            <person name="Castelli M.C."/>
            <person name="Petroni G.P."/>
        </authorList>
    </citation>
    <scope>NUCLEOTIDE SEQUENCE</scope>
    <source>
        <strain evidence="2">US_Bl 15I1</strain>
    </source>
</reference>